<dbReference type="InterPro" id="IPR015915">
    <property type="entry name" value="Kelch-typ_b-propeller"/>
</dbReference>
<protein>
    <recommendedName>
        <fullName evidence="3">UDP-N-acetylglucosamine diphosphorylase</fullName>
        <ecNumber evidence="3">2.7.7.23</ecNumber>
    </recommendedName>
</protein>
<evidence type="ECO:0000256" key="5">
    <source>
        <dbReference type="ARBA" id="ARBA00022679"/>
    </source>
</evidence>
<evidence type="ECO:0000256" key="7">
    <source>
        <dbReference type="ARBA" id="ARBA00022737"/>
    </source>
</evidence>
<sequence>MNPPTDGLVRVKWPSNESSAGPSELDTRSLITLKGWSGTSLESKDPAISTDVDDNFSIAAIAGDVSHRDVGSYSMAGDNQLRLLSERDETLGGNEEFEIMVNDMRSTFVCWLNKTQLALRTKREELLRTSEELQAERKAFVERMRQERAMEAEKLAEERRRHGQEIASQLKHVQFERNEARRRIDEERQKLDHEKDVFENYMQLESAKLRQRVELFEQDQRKVLDNKIATQTMVDINVGGVVFETSRHTLARQPTSFLANMVSGRHEVGRDRQGRVFLDRDYELFRVILNFMRNPECMPAPRDLAESTALINEAAYYKIKFSPYPLALCLGGHDTHSPLNAVEVLDRENMCWRNCSPMQTARMYFGAGVLNNFVYVFGGHNLDYKALCDTEMYDRLRDTWHTVASLKQARRNNGGCVLGERLFCVGGFDGVSVLDSVESYDVRMRNWIPVAPMNTPRSSPMIAVQNDMLYAMGGTSGERLHSVERYEPRMNKWETMPGALLKVRSAGAACSYNNEIYLLGGIDNEHNIHNSLETWHSSRQASRYLMEAPLELMDTSLTCCGESLLLTGGQNTQVSDATFFYRPEVDEWSKAERRQLFERGIEQLCKGGYALLILSGGLATRLGSELPKAMLPISPVRRKTLLQLHLERIKRLESLIEPGSDKPMVFIMTSRFNHDDILNYLESVSYCGLEKRQVVLFQQETAPYLSFEGHNFFTTEDGNVIEAPRGNGDVFHALSRCTKFINLMYKLKMIHVIAIDNVLSRPLDPELLGLALRCPGVEVLNKCVVRRGSENVGVFCLGTVPQIVEYSELEKLPADSSSFLSGSSTVYGNMCDHLFSGQFLRRVIEQRLYESLPYHAAKKAVVNGESNSGRAPMRSMVPNGYALELFIFDIFKFATKLVCIEVDRDCQFAPVKYFADSDFQNLLSAQHRMSGVAKQWLTTSGATVGEGLFEISPLLSYGGENLENYSGKHLEGPLYIE</sequence>
<dbReference type="PANTHER" id="PTHR11952:SF2">
    <property type="entry name" value="LD24639P"/>
    <property type="match status" value="1"/>
</dbReference>
<dbReference type="InterPro" id="IPR000210">
    <property type="entry name" value="BTB/POZ_dom"/>
</dbReference>
<dbReference type="EC" id="2.7.7.23" evidence="3"/>
<evidence type="ECO:0000313" key="12">
    <source>
        <dbReference type="EMBL" id="GFE55870.1"/>
    </source>
</evidence>
<dbReference type="Proteomes" id="UP001057455">
    <property type="component" value="Unassembled WGS sequence"/>
</dbReference>
<gene>
    <name evidence="12" type="ORF">BaOVIS_032740</name>
</gene>
<comment type="catalytic activity">
    <reaction evidence="8">
        <text>N-acetyl-alpha-D-glucosamine 1-phosphate + UTP + H(+) = UDP-N-acetyl-alpha-D-glucosamine + diphosphate</text>
        <dbReference type="Rhea" id="RHEA:13509"/>
        <dbReference type="ChEBI" id="CHEBI:15378"/>
        <dbReference type="ChEBI" id="CHEBI:33019"/>
        <dbReference type="ChEBI" id="CHEBI:46398"/>
        <dbReference type="ChEBI" id="CHEBI:57705"/>
        <dbReference type="ChEBI" id="CHEBI:57776"/>
        <dbReference type="EC" id="2.7.7.23"/>
    </reaction>
</comment>
<dbReference type="AlphaFoldDB" id="A0A9W5TDC0"/>
<comment type="similarity">
    <text evidence="2">Belongs to the UDPGP type 1 family.</text>
</comment>
<accession>A0A9W5TDC0</accession>
<dbReference type="Gene3D" id="3.90.550.10">
    <property type="entry name" value="Spore Coat Polysaccharide Biosynthesis Protein SpsA, Chain A"/>
    <property type="match status" value="1"/>
</dbReference>
<dbReference type="Pfam" id="PF02214">
    <property type="entry name" value="BTB_2"/>
    <property type="match status" value="1"/>
</dbReference>
<dbReference type="Pfam" id="PF24681">
    <property type="entry name" value="Kelch_KLHDC2_KLHL20_DRC7"/>
    <property type="match status" value="1"/>
</dbReference>
<dbReference type="InterPro" id="IPR039741">
    <property type="entry name" value="UDP-sugar_pyrophosphorylase"/>
</dbReference>
<reference evidence="12" key="1">
    <citation type="submission" date="2019-12" db="EMBL/GenBank/DDBJ databases">
        <title>Genome sequence of Babesia ovis.</title>
        <authorList>
            <person name="Yamagishi J."/>
            <person name="Sevinc F."/>
            <person name="Xuan X."/>
        </authorList>
    </citation>
    <scope>NUCLEOTIDE SEQUENCE</scope>
    <source>
        <strain evidence="12">Selcuk</strain>
    </source>
</reference>
<comment type="caution">
    <text evidence="12">The sequence shown here is derived from an EMBL/GenBank/DDBJ whole genome shotgun (WGS) entry which is preliminary data.</text>
</comment>
<organism evidence="12 13">
    <name type="scientific">Babesia ovis</name>
    <dbReference type="NCBI Taxonomy" id="5869"/>
    <lineage>
        <taxon>Eukaryota</taxon>
        <taxon>Sar</taxon>
        <taxon>Alveolata</taxon>
        <taxon>Apicomplexa</taxon>
        <taxon>Aconoidasida</taxon>
        <taxon>Piroplasmida</taxon>
        <taxon>Babesiidae</taxon>
        <taxon>Babesia</taxon>
    </lineage>
</organism>
<dbReference type="InterPro" id="IPR011333">
    <property type="entry name" value="SKP1/BTB/POZ_sf"/>
</dbReference>
<evidence type="ECO:0000256" key="3">
    <source>
        <dbReference type="ARBA" id="ARBA00012457"/>
    </source>
</evidence>
<dbReference type="CDD" id="cd18316">
    <property type="entry name" value="BTB_POZ_KCTD-like"/>
    <property type="match status" value="1"/>
</dbReference>
<dbReference type="PANTHER" id="PTHR11952">
    <property type="entry name" value="UDP- GLUCOSE PYROPHOSPHORYLASE"/>
    <property type="match status" value="1"/>
</dbReference>
<dbReference type="SUPFAM" id="SSF53448">
    <property type="entry name" value="Nucleotide-diphospho-sugar transferases"/>
    <property type="match status" value="1"/>
</dbReference>
<keyword evidence="13" id="KW-1185">Reference proteome</keyword>
<evidence type="ECO:0000313" key="13">
    <source>
        <dbReference type="Proteomes" id="UP001057455"/>
    </source>
</evidence>
<dbReference type="Pfam" id="PF01704">
    <property type="entry name" value="UDPGP"/>
    <property type="match status" value="1"/>
</dbReference>
<evidence type="ECO:0000256" key="10">
    <source>
        <dbReference type="SAM" id="MobiDB-lite"/>
    </source>
</evidence>
<feature type="region of interest" description="Disordered" evidence="10">
    <location>
        <begin position="1"/>
        <end position="25"/>
    </location>
</feature>
<dbReference type="InterPro" id="IPR006652">
    <property type="entry name" value="Kelch_1"/>
</dbReference>
<dbReference type="SUPFAM" id="SSF54695">
    <property type="entry name" value="POZ domain"/>
    <property type="match status" value="1"/>
</dbReference>
<keyword evidence="4" id="KW-0880">Kelch repeat</keyword>
<dbReference type="InterPro" id="IPR002618">
    <property type="entry name" value="UDPGP_fam"/>
</dbReference>
<keyword evidence="6" id="KW-0548">Nucleotidyltransferase</keyword>
<dbReference type="GO" id="GO:0006048">
    <property type="term" value="P:UDP-N-acetylglucosamine biosynthetic process"/>
    <property type="evidence" value="ECO:0007669"/>
    <property type="project" value="TreeGrafter"/>
</dbReference>
<feature type="domain" description="BTB" evidence="11">
    <location>
        <begin position="232"/>
        <end position="334"/>
    </location>
</feature>
<dbReference type="FunFam" id="3.30.710.10:FF:000115">
    <property type="entry name" value="Kelch protein K13"/>
    <property type="match status" value="1"/>
</dbReference>
<evidence type="ECO:0000256" key="6">
    <source>
        <dbReference type="ARBA" id="ARBA00022695"/>
    </source>
</evidence>
<keyword evidence="5" id="KW-0808">Transferase</keyword>
<proteinExistence type="inferred from homology"/>
<dbReference type="InterPro" id="IPR003131">
    <property type="entry name" value="T1-type_BTB"/>
</dbReference>
<dbReference type="SMART" id="SM00612">
    <property type="entry name" value="Kelch"/>
    <property type="match status" value="4"/>
</dbReference>
<dbReference type="InterPro" id="IPR029044">
    <property type="entry name" value="Nucleotide-diphossugar_trans"/>
</dbReference>
<evidence type="ECO:0000256" key="2">
    <source>
        <dbReference type="ARBA" id="ARBA00010401"/>
    </source>
</evidence>
<evidence type="ECO:0000256" key="9">
    <source>
        <dbReference type="SAM" id="Coils"/>
    </source>
</evidence>
<evidence type="ECO:0000256" key="4">
    <source>
        <dbReference type="ARBA" id="ARBA00022441"/>
    </source>
</evidence>
<keyword evidence="9" id="KW-0175">Coiled coil</keyword>
<dbReference type="SUPFAM" id="SSF117281">
    <property type="entry name" value="Kelch motif"/>
    <property type="match status" value="1"/>
</dbReference>
<evidence type="ECO:0000259" key="11">
    <source>
        <dbReference type="SMART" id="SM00225"/>
    </source>
</evidence>
<dbReference type="Gene3D" id="2.120.10.80">
    <property type="entry name" value="Kelch-type beta propeller"/>
    <property type="match status" value="1"/>
</dbReference>
<dbReference type="Gene3D" id="3.30.710.10">
    <property type="entry name" value="Potassium Channel Kv1.1, Chain A"/>
    <property type="match status" value="1"/>
</dbReference>
<dbReference type="OrthoDB" id="191037at2759"/>
<keyword evidence="7" id="KW-0677">Repeat</keyword>
<dbReference type="SMART" id="SM00225">
    <property type="entry name" value="BTB"/>
    <property type="match status" value="1"/>
</dbReference>
<dbReference type="GO" id="GO:0051260">
    <property type="term" value="P:protein homooligomerization"/>
    <property type="evidence" value="ECO:0007669"/>
    <property type="project" value="InterPro"/>
</dbReference>
<evidence type="ECO:0000256" key="8">
    <source>
        <dbReference type="ARBA" id="ARBA00048493"/>
    </source>
</evidence>
<evidence type="ECO:0000256" key="1">
    <source>
        <dbReference type="ARBA" id="ARBA00005208"/>
    </source>
</evidence>
<dbReference type="GO" id="GO:0003977">
    <property type="term" value="F:UDP-N-acetylglucosamine diphosphorylase activity"/>
    <property type="evidence" value="ECO:0007669"/>
    <property type="project" value="UniProtKB-EC"/>
</dbReference>
<dbReference type="EMBL" id="BLIY01000024">
    <property type="protein sequence ID" value="GFE55870.1"/>
    <property type="molecule type" value="Genomic_DNA"/>
</dbReference>
<name>A0A9W5TDC0_BABOV</name>
<feature type="coiled-coil region" evidence="9">
    <location>
        <begin position="116"/>
        <end position="197"/>
    </location>
</feature>
<comment type="pathway">
    <text evidence="1">Nucleotide-sugar biosynthesis; UDP-N-acetyl-alpha-D-glucosamine biosynthesis; UDP-N-acetyl-alpha-D-glucosamine from N-acetyl-alpha-D-glucosamine 1-phosphate: step 1/1.</text>
</comment>